<accession>A0A9Q4Q2Z8</accession>
<dbReference type="SUPFAM" id="SSF49503">
    <property type="entry name" value="Cupredoxins"/>
    <property type="match status" value="1"/>
</dbReference>
<evidence type="ECO:0000259" key="4">
    <source>
        <dbReference type="Pfam" id="PF00127"/>
    </source>
</evidence>
<dbReference type="Pfam" id="PF00127">
    <property type="entry name" value="Copper-bind"/>
    <property type="match status" value="1"/>
</dbReference>
<sequence length="289" mass="31030">MTSSEEERTGESFHEPTSGYLDGRRRPLLKALGAGIALPLGSGVATARSGNGTDSGGTVDTGPNAGQIDPLYGFATPDADALSDDLSPDHSVELHSDMPDDPENPDRPPFFHFEPSGIHVDAGDVVQFVGESPDHTITAYHPAQGFQQRVPDGVPPFSSPVLSVGSVWLYEFTEPGVYDVYCGPHHVLGMSMRLVAGDLTADDVPDYEDAFEGSDDPPLLAPFSPGFLEHELNAISETNEDCEWPWLTPQEVLDAPALDPTRIREQGSVSFADVLSEIDRFAETGAEHD</sequence>
<keyword evidence="2" id="KW-0186">Copper</keyword>
<dbReference type="InterPro" id="IPR008972">
    <property type="entry name" value="Cupredoxin"/>
</dbReference>
<keyword evidence="6" id="KW-1185">Reference proteome</keyword>
<dbReference type="EMBL" id="JAMQOT010000002">
    <property type="protein sequence ID" value="MDF9745502.1"/>
    <property type="molecule type" value="Genomic_DNA"/>
</dbReference>
<evidence type="ECO:0000256" key="2">
    <source>
        <dbReference type="ARBA" id="ARBA00023008"/>
    </source>
</evidence>
<feature type="region of interest" description="Disordered" evidence="3">
    <location>
        <begin position="42"/>
        <end position="106"/>
    </location>
</feature>
<dbReference type="GO" id="GO:0005507">
    <property type="term" value="F:copper ion binding"/>
    <property type="evidence" value="ECO:0007669"/>
    <property type="project" value="InterPro"/>
</dbReference>
<evidence type="ECO:0000313" key="5">
    <source>
        <dbReference type="EMBL" id="MDF9745502.1"/>
    </source>
</evidence>
<protein>
    <submittedName>
        <fullName evidence="5">Plastocyanin/azurin family copper-binding protein</fullName>
    </submittedName>
</protein>
<dbReference type="Gene3D" id="2.60.40.420">
    <property type="entry name" value="Cupredoxins - blue copper proteins"/>
    <property type="match status" value="1"/>
</dbReference>
<dbReference type="RefSeq" id="WP_277520987.1">
    <property type="nucleotide sequence ID" value="NZ_JAMQOT010000002.1"/>
</dbReference>
<gene>
    <name evidence="5" type="ORF">NDI89_07875</name>
</gene>
<keyword evidence="1" id="KW-0479">Metal-binding</keyword>
<name>A0A9Q4Q2Z8_9EURY</name>
<dbReference type="Proteomes" id="UP001154061">
    <property type="component" value="Unassembled WGS sequence"/>
</dbReference>
<feature type="compositionally biased region" description="Basic and acidic residues" evidence="3">
    <location>
        <begin position="87"/>
        <end position="98"/>
    </location>
</feature>
<feature type="region of interest" description="Disordered" evidence="3">
    <location>
        <begin position="1"/>
        <end position="24"/>
    </location>
</feature>
<proteinExistence type="predicted"/>
<feature type="domain" description="Blue (type 1) copper" evidence="4">
    <location>
        <begin position="111"/>
        <end position="194"/>
    </location>
</feature>
<organism evidence="5 6">
    <name type="scientific">Natrinema salsiterrestre</name>
    <dbReference type="NCBI Taxonomy" id="2950540"/>
    <lineage>
        <taxon>Archaea</taxon>
        <taxon>Methanobacteriati</taxon>
        <taxon>Methanobacteriota</taxon>
        <taxon>Stenosarchaea group</taxon>
        <taxon>Halobacteria</taxon>
        <taxon>Halobacteriales</taxon>
        <taxon>Natrialbaceae</taxon>
        <taxon>Natrinema</taxon>
    </lineage>
</organism>
<feature type="compositionally biased region" description="Polar residues" evidence="3">
    <location>
        <begin position="48"/>
        <end position="58"/>
    </location>
</feature>
<dbReference type="GO" id="GO:0009055">
    <property type="term" value="F:electron transfer activity"/>
    <property type="evidence" value="ECO:0007669"/>
    <property type="project" value="InterPro"/>
</dbReference>
<feature type="compositionally biased region" description="Basic and acidic residues" evidence="3">
    <location>
        <begin position="1"/>
        <end position="14"/>
    </location>
</feature>
<evidence type="ECO:0000256" key="3">
    <source>
        <dbReference type="SAM" id="MobiDB-lite"/>
    </source>
</evidence>
<evidence type="ECO:0000313" key="6">
    <source>
        <dbReference type="Proteomes" id="UP001154061"/>
    </source>
</evidence>
<comment type="caution">
    <text evidence="5">The sequence shown here is derived from an EMBL/GenBank/DDBJ whole genome shotgun (WGS) entry which is preliminary data.</text>
</comment>
<dbReference type="AlphaFoldDB" id="A0A9Q4Q2Z8"/>
<evidence type="ECO:0000256" key="1">
    <source>
        <dbReference type="ARBA" id="ARBA00022723"/>
    </source>
</evidence>
<dbReference type="InterPro" id="IPR000923">
    <property type="entry name" value="BlueCu_1"/>
</dbReference>
<reference evidence="5" key="1">
    <citation type="submission" date="2022-06" db="EMBL/GenBank/DDBJ databases">
        <title>Natrinema sp. a new haloarchaeum isolate from saline soil.</title>
        <authorList>
            <person name="Strakova D."/>
            <person name="Galisteo C."/>
            <person name="Sanchez-Porro C."/>
            <person name="Ventosa A."/>
        </authorList>
    </citation>
    <scope>NUCLEOTIDE SEQUENCE</scope>
    <source>
        <strain evidence="5">S1CR25-10</strain>
    </source>
</reference>